<feature type="coiled-coil region" evidence="1">
    <location>
        <begin position="405"/>
        <end position="453"/>
    </location>
</feature>
<dbReference type="PANTHER" id="PTHR34365">
    <property type="entry name" value="ENOLASE (DUF1399)"/>
    <property type="match status" value="1"/>
</dbReference>
<evidence type="ECO:0000313" key="2">
    <source>
        <dbReference type="EMBL" id="KAK1752925.1"/>
    </source>
</evidence>
<gene>
    <name evidence="2" type="ORF">QBC47DRAFT_431119</name>
</gene>
<name>A0AAJ0F993_9PEZI</name>
<dbReference type="PANTHER" id="PTHR34365:SF7">
    <property type="entry name" value="GLYCINE-RICH DOMAIN-CONTAINING PROTEIN 1"/>
    <property type="match status" value="1"/>
</dbReference>
<accession>A0AAJ0F993</accession>
<proteinExistence type="predicted"/>
<keyword evidence="1" id="KW-0175">Coiled coil</keyword>
<keyword evidence="3" id="KW-1185">Reference proteome</keyword>
<comment type="caution">
    <text evidence="2">The sequence shown here is derived from an EMBL/GenBank/DDBJ whole genome shotgun (WGS) entry which is preliminary data.</text>
</comment>
<dbReference type="InterPro" id="IPR009836">
    <property type="entry name" value="GRDP-like"/>
</dbReference>
<evidence type="ECO:0000313" key="3">
    <source>
        <dbReference type="Proteomes" id="UP001239445"/>
    </source>
</evidence>
<dbReference type="AlphaFoldDB" id="A0AAJ0F993"/>
<dbReference type="Pfam" id="PF07173">
    <property type="entry name" value="GRDP-like"/>
    <property type="match status" value="1"/>
</dbReference>
<protein>
    <submittedName>
        <fullName evidence="2">Uncharacterized protein</fullName>
    </submittedName>
</protein>
<dbReference type="Proteomes" id="UP001239445">
    <property type="component" value="Unassembled WGS sequence"/>
</dbReference>
<sequence length="685" mass="76246">MAHIMMQESTDGDFPDFPVSDEFSIRRVTDHIAMMRRFQVILDQIKRPHPAEPSPAPPAGVDTTQPEVLEQWRVQAFLMNAEVRYSLYMTMVHRWLHMNRLDEALTRNTDRWPIPPWDVAIIMYTHMLMPQRFRSEAMAVWHMLWYNVQFPLARLVHSPETDAASEALWKTFYPDVPYQVIAFSGGRFHPGPGVLGVMGFRCLSRRCGSRRRPQTVTMANWSNYRLGRCRLRCPKCKTTYSRAEGFNPPIYHAMCQIAFGVEVFELWDAPMRQFGTHGFVETILGLIGDGPTEYTQQRYLKFMRLMKDVGQINVPTVDIDLFWHTHQLSPFAYSSYCVKHVGREVTHDDSIASAPRYGALDDTKYRWALTYGEAFLDPVDPNQTAIVAAKRAAFFDRQLHRTFELAAFDREHEQLKAKLEGAQGRAATARRMQSKLTQEVRALDNAIREAQSHLENRQPAIRLFGYEFAAKRRERTLAYLQRRKAGLEQTRETKLAESLGMEAECVRLERERDVLAGRWHMEVVPLQTALTQRLNMEVSEADRALHEVSLYAPKMDATGRLPIYAVVGSEAHGTTPIWGISDSGKVIGTWRDSWRKLFRTPPRELNEPAYNGLQPYRGGPAGMYAFAAAGAAVGVASIWGLGDSGCGGAGGGGGGGCGGGGGGCGGGGGGGGCGGGCGGGGCGGG</sequence>
<dbReference type="EMBL" id="MU839838">
    <property type="protein sequence ID" value="KAK1752925.1"/>
    <property type="molecule type" value="Genomic_DNA"/>
</dbReference>
<organism evidence="2 3">
    <name type="scientific">Echria macrotheca</name>
    <dbReference type="NCBI Taxonomy" id="438768"/>
    <lineage>
        <taxon>Eukaryota</taxon>
        <taxon>Fungi</taxon>
        <taxon>Dikarya</taxon>
        <taxon>Ascomycota</taxon>
        <taxon>Pezizomycotina</taxon>
        <taxon>Sordariomycetes</taxon>
        <taxon>Sordariomycetidae</taxon>
        <taxon>Sordariales</taxon>
        <taxon>Schizotheciaceae</taxon>
        <taxon>Echria</taxon>
    </lineage>
</organism>
<evidence type="ECO:0000256" key="1">
    <source>
        <dbReference type="SAM" id="Coils"/>
    </source>
</evidence>
<reference evidence="2" key="1">
    <citation type="submission" date="2023-06" db="EMBL/GenBank/DDBJ databases">
        <title>Genome-scale phylogeny and comparative genomics of the fungal order Sordariales.</title>
        <authorList>
            <consortium name="Lawrence Berkeley National Laboratory"/>
            <person name="Hensen N."/>
            <person name="Bonometti L."/>
            <person name="Westerberg I."/>
            <person name="Brannstrom I.O."/>
            <person name="Guillou S."/>
            <person name="Cros-Aarteil S."/>
            <person name="Calhoun S."/>
            <person name="Haridas S."/>
            <person name="Kuo A."/>
            <person name="Mondo S."/>
            <person name="Pangilinan J."/>
            <person name="Riley R."/>
            <person name="Labutti K."/>
            <person name="Andreopoulos B."/>
            <person name="Lipzen A."/>
            <person name="Chen C."/>
            <person name="Yanf M."/>
            <person name="Daum C."/>
            <person name="Ng V."/>
            <person name="Clum A."/>
            <person name="Steindorff A."/>
            <person name="Ohm R."/>
            <person name="Martin F."/>
            <person name="Silar P."/>
            <person name="Natvig D."/>
            <person name="Lalanne C."/>
            <person name="Gautier V."/>
            <person name="Ament-Velasquez S.L."/>
            <person name="Kruys A."/>
            <person name="Hutchinson M.I."/>
            <person name="Powell A.J."/>
            <person name="Barry K."/>
            <person name="Miller A.N."/>
            <person name="Grigoriev I.V."/>
            <person name="Debuchy R."/>
            <person name="Gladieux P."/>
            <person name="Thoren M.H."/>
            <person name="Johannesson H."/>
        </authorList>
    </citation>
    <scope>NUCLEOTIDE SEQUENCE</scope>
    <source>
        <strain evidence="2">PSN4</strain>
    </source>
</reference>